<dbReference type="PANTHER" id="PTHR45339:SF1">
    <property type="entry name" value="HYBRID SIGNAL TRANSDUCTION HISTIDINE KINASE J"/>
    <property type="match status" value="1"/>
</dbReference>
<keyword evidence="6" id="KW-1185">Reference proteome</keyword>
<dbReference type="RefSeq" id="WP_200348954.1">
    <property type="nucleotide sequence ID" value="NZ_NRSJ01000146.1"/>
</dbReference>
<dbReference type="Pfam" id="PF00072">
    <property type="entry name" value="Response_reg"/>
    <property type="match status" value="1"/>
</dbReference>
<comment type="caution">
    <text evidence="5">The sequence shown here is derived from an EMBL/GenBank/DDBJ whole genome shotgun (WGS) entry which is preliminary data.</text>
</comment>
<dbReference type="SMART" id="SM00448">
    <property type="entry name" value="REC"/>
    <property type="match status" value="1"/>
</dbReference>
<feature type="non-terminal residue" evidence="5">
    <location>
        <position position="1"/>
    </location>
</feature>
<evidence type="ECO:0000259" key="4">
    <source>
        <dbReference type="PROSITE" id="PS50110"/>
    </source>
</evidence>
<name>A0AAJ0XCT8_9GAMM</name>
<reference evidence="5" key="1">
    <citation type="submission" date="2017-08" db="EMBL/GenBank/DDBJ databases">
        <authorList>
            <person name="Imhoff J.F."/>
            <person name="Rahn T."/>
            <person name="Kuenzel S."/>
            <person name="Neulinger S.C."/>
        </authorList>
    </citation>
    <scope>NUCLEOTIDE SEQUENCE</scope>
    <source>
        <strain evidence="5">DSM 11080</strain>
    </source>
</reference>
<sequence>VGSTFWFEIGFALGGGQDAQHPVYARTPLAPQGPRLQGLHLLAVDDNDTNLDLLSRALLLEGAEATPVRDGRQAVLALKSRPETFDAVLMDLQMPVMDGYEATRVIRQQLGLTEIPIIIFSAAVLAEERQRAMDAGATRFLSKPVDIEELVAVLSHHGHG</sequence>
<evidence type="ECO:0000313" key="5">
    <source>
        <dbReference type="EMBL" id="MBK1707465.1"/>
    </source>
</evidence>
<feature type="non-terminal residue" evidence="5">
    <location>
        <position position="160"/>
    </location>
</feature>
<dbReference type="CDD" id="cd17546">
    <property type="entry name" value="REC_hyHK_CKI1_RcsC-like"/>
    <property type="match status" value="1"/>
</dbReference>
<evidence type="ECO:0000256" key="2">
    <source>
        <dbReference type="ARBA" id="ARBA00023012"/>
    </source>
</evidence>
<evidence type="ECO:0000313" key="6">
    <source>
        <dbReference type="Proteomes" id="UP001296776"/>
    </source>
</evidence>
<dbReference type="InterPro" id="IPR001789">
    <property type="entry name" value="Sig_transdc_resp-reg_receiver"/>
</dbReference>
<evidence type="ECO:0000256" key="1">
    <source>
        <dbReference type="ARBA" id="ARBA00022553"/>
    </source>
</evidence>
<dbReference type="PANTHER" id="PTHR45339">
    <property type="entry name" value="HYBRID SIGNAL TRANSDUCTION HISTIDINE KINASE J"/>
    <property type="match status" value="1"/>
</dbReference>
<dbReference type="SUPFAM" id="SSF52172">
    <property type="entry name" value="CheY-like"/>
    <property type="match status" value="1"/>
</dbReference>
<dbReference type="Gene3D" id="3.40.50.2300">
    <property type="match status" value="1"/>
</dbReference>
<feature type="modified residue" description="4-aspartylphosphate" evidence="3">
    <location>
        <position position="91"/>
    </location>
</feature>
<keyword evidence="2" id="KW-0902">Two-component regulatory system</keyword>
<protein>
    <recommendedName>
        <fullName evidence="4">Response regulatory domain-containing protein</fullName>
    </recommendedName>
</protein>
<accession>A0AAJ0XCT8</accession>
<gene>
    <name evidence="5" type="ORF">CKO40_23830</name>
</gene>
<feature type="domain" description="Response regulatory" evidence="4">
    <location>
        <begin position="40"/>
        <end position="158"/>
    </location>
</feature>
<keyword evidence="1 3" id="KW-0597">Phosphoprotein</keyword>
<dbReference type="GO" id="GO:0000160">
    <property type="term" value="P:phosphorelay signal transduction system"/>
    <property type="evidence" value="ECO:0007669"/>
    <property type="project" value="UniProtKB-KW"/>
</dbReference>
<dbReference type="PROSITE" id="PS50110">
    <property type="entry name" value="RESPONSE_REGULATORY"/>
    <property type="match status" value="1"/>
</dbReference>
<proteinExistence type="predicted"/>
<dbReference type="EMBL" id="NRSJ01000146">
    <property type="protein sequence ID" value="MBK1707465.1"/>
    <property type="molecule type" value="Genomic_DNA"/>
</dbReference>
<dbReference type="AlphaFoldDB" id="A0AAJ0XCT8"/>
<dbReference type="InterPro" id="IPR011006">
    <property type="entry name" value="CheY-like_superfamily"/>
</dbReference>
<organism evidence="5 6">
    <name type="scientific">Halochromatium glycolicum</name>
    <dbReference type="NCBI Taxonomy" id="85075"/>
    <lineage>
        <taxon>Bacteria</taxon>
        <taxon>Pseudomonadati</taxon>
        <taxon>Pseudomonadota</taxon>
        <taxon>Gammaproteobacteria</taxon>
        <taxon>Chromatiales</taxon>
        <taxon>Chromatiaceae</taxon>
        <taxon>Halochromatium</taxon>
    </lineage>
</organism>
<evidence type="ECO:0000256" key="3">
    <source>
        <dbReference type="PROSITE-ProRule" id="PRU00169"/>
    </source>
</evidence>
<reference evidence="5" key="2">
    <citation type="journal article" date="2020" name="Microorganisms">
        <title>Osmotic Adaptation and Compatible Solute Biosynthesis of Phototrophic Bacteria as Revealed from Genome Analyses.</title>
        <authorList>
            <person name="Imhoff J.F."/>
            <person name="Rahn T."/>
            <person name="Kunzel S."/>
            <person name="Keller A."/>
            <person name="Neulinger S.C."/>
        </authorList>
    </citation>
    <scope>NUCLEOTIDE SEQUENCE</scope>
    <source>
        <strain evidence="5">DSM 11080</strain>
    </source>
</reference>
<dbReference type="Proteomes" id="UP001296776">
    <property type="component" value="Unassembled WGS sequence"/>
</dbReference>